<feature type="region of interest" description="Disordered" evidence="1">
    <location>
        <begin position="51"/>
        <end position="72"/>
    </location>
</feature>
<evidence type="ECO:0000313" key="3">
    <source>
        <dbReference type="Proteomes" id="UP001196413"/>
    </source>
</evidence>
<dbReference type="Proteomes" id="UP001196413">
    <property type="component" value="Unassembled WGS sequence"/>
</dbReference>
<keyword evidence="3" id="KW-1185">Reference proteome</keyword>
<comment type="caution">
    <text evidence="2">The sequence shown here is derived from an EMBL/GenBank/DDBJ whole genome shotgun (WGS) entry which is preliminary data.</text>
</comment>
<accession>A0AAD5R4Q3</accession>
<sequence>MSDHDIVNKGIRWIIHKNRIAINQWRIFKTPHFGTRKNRKRTMTVIKIHYEPSDSGTPSTTHHILATECDDN</sequence>
<organism evidence="2 3">
    <name type="scientific">Parelaphostrongylus tenuis</name>
    <name type="common">Meningeal worm</name>
    <dbReference type="NCBI Taxonomy" id="148309"/>
    <lineage>
        <taxon>Eukaryota</taxon>
        <taxon>Metazoa</taxon>
        <taxon>Ecdysozoa</taxon>
        <taxon>Nematoda</taxon>
        <taxon>Chromadorea</taxon>
        <taxon>Rhabditida</taxon>
        <taxon>Rhabditina</taxon>
        <taxon>Rhabditomorpha</taxon>
        <taxon>Strongyloidea</taxon>
        <taxon>Metastrongylidae</taxon>
        <taxon>Parelaphostrongylus</taxon>
    </lineage>
</organism>
<name>A0AAD5R4Q3_PARTN</name>
<dbReference type="EMBL" id="JAHQIW010006627">
    <property type="protein sequence ID" value="KAJ1369625.1"/>
    <property type="molecule type" value="Genomic_DNA"/>
</dbReference>
<protein>
    <submittedName>
        <fullName evidence="2">Uncharacterized protein</fullName>
    </submittedName>
</protein>
<gene>
    <name evidence="2" type="ORF">KIN20_031114</name>
</gene>
<reference evidence="2" key="1">
    <citation type="submission" date="2021-06" db="EMBL/GenBank/DDBJ databases">
        <title>Parelaphostrongylus tenuis whole genome reference sequence.</title>
        <authorList>
            <person name="Garwood T.J."/>
            <person name="Larsen P.A."/>
            <person name="Fountain-Jones N.M."/>
            <person name="Garbe J.R."/>
            <person name="Macchietto M.G."/>
            <person name="Kania S.A."/>
            <person name="Gerhold R.W."/>
            <person name="Richards J.E."/>
            <person name="Wolf T.M."/>
        </authorList>
    </citation>
    <scope>NUCLEOTIDE SEQUENCE</scope>
    <source>
        <strain evidence="2">MNPRO001-30</strain>
        <tissue evidence="2">Meninges</tissue>
    </source>
</reference>
<dbReference type="AlphaFoldDB" id="A0AAD5R4Q3"/>
<evidence type="ECO:0000313" key="2">
    <source>
        <dbReference type="EMBL" id="KAJ1369625.1"/>
    </source>
</evidence>
<proteinExistence type="predicted"/>
<evidence type="ECO:0000256" key="1">
    <source>
        <dbReference type="SAM" id="MobiDB-lite"/>
    </source>
</evidence>